<evidence type="ECO:0000313" key="3">
    <source>
        <dbReference type="Proteomes" id="UP000605201"/>
    </source>
</evidence>
<dbReference type="GO" id="GO:0005975">
    <property type="term" value="P:carbohydrate metabolic process"/>
    <property type="evidence" value="ECO:0007669"/>
    <property type="project" value="InterPro"/>
</dbReference>
<evidence type="ECO:0000256" key="1">
    <source>
        <dbReference type="SAM" id="MobiDB-lite"/>
    </source>
</evidence>
<dbReference type="CDD" id="cd10936">
    <property type="entry name" value="CE4_DAC2"/>
    <property type="match status" value="1"/>
</dbReference>
<dbReference type="Gene3D" id="3.20.20.370">
    <property type="entry name" value="Glycoside hydrolase/deacetylase"/>
    <property type="match status" value="1"/>
</dbReference>
<evidence type="ECO:0000313" key="2">
    <source>
        <dbReference type="EMBL" id="MBC8433300.1"/>
    </source>
</evidence>
<feature type="region of interest" description="Disordered" evidence="1">
    <location>
        <begin position="1"/>
        <end position="23"/>
    </location>
</feature>
<dbReference type="Pfam" id="PF04748">
    <property type="entry name" value="Polysacc_deac_2"/>
    <property type="match status" value="1"/>
</dbReference>
<sequence length="318" mass="35979">MAKQKARQQKKKKKRRSQKNDNLKTHLKRTFAGLFVLIILVVAAGVITHYLILRKQPVQPVGIHPAVWPPKFEIYPEEKVIPPKPAPIPLPELPGKLPKVAIIIDDIGYDRKIADKFLQLDADLTFSLLPHTPSQKSFARKVSQKGLDVMLHLPMEPHEYPRVDPGPGALLTSMSPDELIIQLKKNLDAVPGIKGVNNHMGSKMTAVSSQIYQIFTVLKQRKLFFIDSRTTLNSLCKPSARLFQIPFAQRDIFIDHIVDPDFIRRQINQLVQIAHNRGEAVGIAHPHIETYTVLREMLPDLQKKVRIVPASQIVHPVS</sequence>
<dbReference type="InterPro" id="IPR011330">
    <property type="entry name" value="Glyco_hydro/deAcase_b/a-brl"/>
</dbReference>
<accession>A0A8J6P102</accession>
<organism evidence="2 3">
    <name type="scientific">Candidatus Desulfatibia vada</name>
    <dbReference type="NCBI Taxonomy" id="2841696"/>
    <lineage>
        <taxon>Bacteria</taxon>
        <taxon>Pseudomonadati</taxon>
        <taxon>Thermodesulfobacteriota</taxon>
        <taxon>Desulfobacteria</taxon>
        <taxon>Desulfobacterales</taxon>
        <taxon>Desulfobacterales incertae sedis</taxon>
        <taxon>Candidatus Desulfatibia</taxon>
    </lineage>
</organism>
<dbReference type="PANTHER" id="PTHR30105">
    <property type="entry name" value="UNCHARACTERIZED YIBQ-RELATED"/>
    <property type="match status" value="1"/>
</dbReference>
<dbReference type="PANTHER" id="PTHR30105:SF2">
    <property type="entry name" value="DIVERGENT POLYSACCHARIDE DEACETYLASE SUPERFAMILY"/>
    <property type="match status" value="1"/>
</dbReference>
<reference evidence="2 3" key="1">
    <citation type="submission" date="2020-08" db="EMBL/GenBank/DDBJ databases">
        <title>Bridging the membrane lipid divide: bacteria of the FCB group superphylum have the potential to synthesize archaeal ether lipids.</title>
        <authorList>
            <person name="Villanueva L."/>
            <person name="Von Meijenfeldt F.A.B."/>
            <person name="Westbye A.B."/>
            <person name="Yadav S."/>
            <person name="Hopmans E.C."/>
            <person name="Dutilh B.E."/>
            <person name="Sinninghe Damste J.S."/>
        </authorList>
    </citation>
    <scope>NUCLEOTIDE SEQUENCE [LARGE SCALE GENOMIC DNA]</scope>
    <source>
        <strain evidence="2">NIOZ-UU17</strain>
    </source>
</reference>
<proteinExistence type="predicted"/>
<dbReference type="InterPro" id="IPR006837">
    <property type="entry name" value="Divergent_DAC"/>
</dbReference>
<comment type="caution">
    <text evidence="2">The sequence shown here is derived from an EMBL/GenBank/DDBJ whole genome shotgun (WGS) entry which is preliminary data.</text>
</comment>
<protein>
    <submittedName>
        <fullName evidence="2">Divergent polysaccharide deacetylase family protein</fullName>
    </submittedName>
</protein>
<dbReference type="EMBL" id="JACNIG010000289">
    <property type="protein sequence ID" value="MBC8433300.1"/>
    <property type="molecule type" value="Genomic_DNA"/>
</dbReference>
<dbReference type="SUPFAM" id="SSF88713">
    <property type="entry name" value="Glycoside hydrolase/deacetylase"/>
    <property type="match status" value="1"/>
</dbReference>
<dbReference type="Proteomes" id="UP000605201">
    <property type="component" value="Unassembled WGS sequence"/>
</dbReference>
<feature type="compositionally biased region" description="Basic residues" evidence="1">
    <location>
        <begin position="1"/>
        <end position="17"/>
    </location>
</feature>
<gene>
    <name evidence="2" type="ORF">H8D96_15425</name>
</gene>
<dbReference type="AlphaFoldDB" id="A0A8J6P102"/>
<name>A0A8J6P102_9BACT</name>